<evidence type="ECO:0000313" key="2">
    <source>
        <dbReference type="EMBL" id="KAF0896589.1"/>
    </source>
</evidence>
<protein>
    <submittedName>
        <fullName evidence="2">Uncharacterized protein</fullName>
    </submittedName>
</protein>
<evidence type="ECO:0000313" key="3">
    <source>
        <dbReference type="Proteomes" id="UP000479710"/>
    </source>
</evidence>
<evidence type="ECO:0000256" key="1">
    <source>
        <dbReference type="SAM" id="MobiDB-lite"/>
    </source>
</evidence>
<reference evidence="2 3" key="1">
    <citation type="submission" date="2019-11" db="EMBL/GenBank/DDBJ databases">
        <title>Whole genome sequence of Oryza granulata.</title>
        <authorList>
            <person name="Li W."/>
        </authorList>
    </citation>
    <scope>NUCLEOTIDE SEQUENCE [LARGE SCALE GENOMIC DNA]</scope>
    <source>
        <strain evidence="3">cv. Menghai</strain>
        <tissue evidence="2">Leaf</tissue>
    </source>
</reference>
<proteinExistence type="predicted"/>
<comment type="caution">
    <text evidence="2">The sequence shown here is derived from an EMBL/GenBank/DDBJ whole genome shotgun (WGS) entry which is preliminary data.</text>
</comment>
<accession>A0A6G1C8S4</accession>
<dbReference type="AlphaFoldDB" id="A0A6G1C8S4"/>
<gene>
    <name evidence="2" type="ORF">E2562_026293</name>
</gene>
<dbReference type="EMBL" id="SPHZ02000010">
    <property type="protein sequence ID" value="KAF0896589.1"/>
    <property type="molecule type" value="Genomic_DNA"/>
</dbReference>
<name>A0A6G1C8S4_9ORYZ</name>
<keyword evidence="3" id="KW-1185">Reference proteome</keyword>
<dbReference type="Proteomes" id="UP000479710">
    <property type="component" value="Unassembled WGS sequence"/>
</dbReference>
<organism evidence="2 3">
    <name type="scientific">Oryza meyeriana var. granulata</name>
    <dbReference type="NCBI Taxonomy" id="110450"/>
    <lineage>
        <taxon>Eukaryota</taxon>
        <taxon>Viridiplantae</taxon>
        <taxon>Streptophyta</taxon>
        <taxon>Embryophyta</taxon>
        <taxon>Tracheophyta</taxon>
        <taxon>Spermatophyta</taxon>
        <taxon>Magnoliopsida</taxon>
        <taxon>Liliopsida</taxon>
        <taxon>Poales</taxon>
        <taxon>Poaceae</taxon>
        <taxon>BOP clade</taxon>
        <taxon>Oryzoideae</taxon>
        <taxon>Oryzeae</taxon>
        <taxon>Oryzinae</taxon>
        <taxon>Oryza</taxon>
        <taxon>Oryza meyeriana</taxon>
    </lineage>
</organism>
<feature type="region of interest" description="Disordered" evidence="1">
    <location>
        <begin position="72"/>
        <end position="112"/>
    </location>
</feature>
<sequence>MSNGSWSSDGTGEHYNSDKDNAIIVATLDYPLPLLGAASMSLFHTRCLQTPLSDQGRLADCLLTPHARRRISPAAANGVDASSRHPTPPTNHYHPTTQTGSQLLQPALANDT</sequence>